<accession>A0A0K9Q5X4</accession>
<dbReference type="AlphaFoldDB" id="A0A0K9Q5X4"/>
<dbReference type="PROSITE" id="PS50206">
    <property type="entry name" value="RHODANESE_3"/>
    <property type="match status" value="1"/>
</dbReference>
<organism evidence="3 4">
    <name type="scientific">Zostera marina</name>
    <name type="common">Eelgrass</name>
    <dbReference type="NCBI Taxonomy" id="29655"/>
    <lineage>
        <taxon>Eukaryota</taxon>
        <taxon>Viridiplantae</taxon>
        <taxon>Streptophyta</taxon>
        <taxon>Embryophyta</taxon>
        <taxon>Tracheophyta</taxon>
        <taxon>Spermatophyta</taxon>
        <taxon>Magnoliopsida</taxon>
        <taxon>Liliopsida</taxon>
        <taxon>Zosteraceae</taxon>
        <taxon>Zostera</taxon>
    </lineage>
</organism>
<dbReference type="InterPro" id="IPR036873">
    <property type="entry name" value="Rhodanese-like_dom_sf"/>
</dbReference>
<reference evidence="4" key="1">
    <citation type="journal article" date="2016" name="Nature">
        <title>The genome of the seagrass Zostera marina reveals angiosperm adaptation to the sea.</title>
        <authorList>
            <person name="Olsen J.L."/>
            <person name="Rouze P."/>
            <person name="Verhelst B."/>
            <person name="Lin Y.-C."/>
            <person name="Bayer T."/>
            <person name="Collen J."/>
            <person name="Dattolo E."/>
            <person name="De Paoli E."/>
            <person name="Dittami S."/>
            <person name="Maumus F."/>
            <person name="Michel G."/>
            <person name="Kersting A."/>
            <person name="Lauritano C."/>
            <person name="Lohaus R."/>
            <person name="Toepel M."/>
            <person name="Tonon T."/>
            <person name="Vanneste K."/>
            <person name="Amirebrahimi M."/>
            <person name="Brakel J."/>
            <person name="Bostroem C."/>
            <person name="Chovatia M."/>
            <person name="Grimwood J."/>
            <person name="Jenkins J.W."/>
            <person name="Jueterbock A."/>
            <person name="Mraz A."/>
            <person name="Stam W.T."/>
            <person name="Tice H."/>
            <person name="Bornberg-Bauer E."/>
            <person name="Green P.J."/>
            <person name="Pearson G.A."/>
            <person name="Procaccini G."/>
            <person name="Duarte C.M."/>
            <person name="Schmutz J."/>
            <person name="Reusch T.B.H."/>
            <person name="Van de Peer Y."/>
        </authorList>
    </citation>
    <scope>NUCLEOTIDE SEQUENCE [LARGE SCALE GENOMIC DNA]</scope>
    <source>
        <strain evidence="4">cv. Finnish</strain>
    </source>
</reference>
<dbReference type="STRING" id="29655.A0A0K9Q5X4"/>
<feature type="signal peptide" evidence="1">
    <location>
        <begin position="1"/>
        <end position="28"/>
    </location>
</feature>
<dbReference type="Pfam" id="PF00581">
    <property type="entry name" value="Rhodanese"/>
    <property type="match status" value="1"/>
</dbReference>
<dbReference type="InterPro" id="IPR044684">
    <property type="entry name" value="STR17/STR18/HARC1-like"/>
</dbReference>
<keyword evidence="1" id="KW-0732">Signal</keyword>
<protein>
    <submittedName>
        <fullName evidence="3">Rhodanese-like domain-containing protein</fullName>
    </submittedName>
</protein>
<sequence>MAVIPRHSPPLHLLLLVVASFVLIPTWGRSNASEPISSNVETIDIHTARSLLIGAERNRQRHLYLDVRTRDEFYNGHVENAINIPYILFTSTGKVKNLKFVEQVMGVMKKDDYILVGCLTGVRSLEASEVLTKAGFKYVKNVGGGYAAWVDSGFDVVNEPKNEL</sequence>
<dbReference type="OMA" id="CKKEDRI"/>
<evidence type="ECO:0000313" key="4">
    <source>
        <dbReference type="Proteomes" id="UP000036987"/>
    </source>
</evidence>
<evidence type="ECO:0000256" key="1">
    <source>
        <dbReference type="SAM" id="SignalP"/>
    </source>
</evidence>
<dbReference type="InterPro" id="IPR001763">
    <property type="entry name" value="Rhodanese-like_dom"/>
</dbReference>
<dbReference type="SMART" id="SM00450">
    <property type="entry name" value="RHOD"/>
    <property type="match status" value="1"/>
</dbReference>
<evidence type="ECO:0000313" key="3">
    <source>
        <dbReference type="EMBL" id="KMZ76047.1"/>
    </source>
</evidence>
<evidence type="ECO:0000259" key="2">
    <source>
        <dbReference type="PROSITE" id="PS50206"/>
    </source>
</evidence>
<dbReference type="SUPFAM" id="SSF52821">
    <property type="entry name" value="Rhodanese/Cell cycle control phosphatase"/>
    <property type="match status" value="1"/>
</dbReference>
<dbReference type="EMBL" id="LFYR01000090">
    <property type="protein sequence ID" value="KMZ76047.1"/>
    <property type="molecule type" value="Genomic_DNA"/>
</dbReference>
<dbReference type="Proteomes" id="UP000036987">
    <property type="component" value="Unassembled WGS sequence"/>
</dbReference>
<proteinExistence type="predicted"/>
<name>A0A0K9Q5X4_ZOSMR</name>
<feature type="chain" id="PRO_5005528331" evidence="1">
    <location>
        <begin position="29"/>
        <end position="164"/>
    </location>
</feature>
<dbReference type="Gene3D" id="3.40.250.10">
    <property type="entry name" value="Rhodanese-like domain"/>
    <property type="match status" value="1"/>
</dbReference>
<dbReference type="PANTHER" id="PTHR44542">
    <property type="entry name" value="THIOSULFATE SULFURTRANSFERASE 18"/>
    <property type="match status" value="1"/>
</dbReference>
<gene>
    <name evidence="3" type="ORF">ZOSMA_107G00440</name>
</gene>
<dbReference type="OrthoDB" id="566238at2759"/>
<dbReference type="CDD" id="cd00158">
    <property type="entry name" value="RHOD"/>
    <property type="match status" value="1"/>
</dbReference>
<keyword evidence="4" id="KW-1185">Reference proteome</keyword>
<feature type="domain" description="Rhodanese" evidence="2">
    <location>
        <begin position="58"/>
        <end position="158"/>
    </location>
</feature>
<dbReference type="GO" id="GO:0003824">
    <property type="term" value="F:catalytic activity"/>
    <property type="evidence" value="ECO:0007669"/>
    <property type="project" value="InterPro"/>
</dbReference>
<comment type="caution">
    <text evidence="3">The sequence shown here is derived from an EMBL/GenBank/DDBJ whole genome shotgun (WGS) entry which is preliminary data.</text>
</comment>
<dbReference type="PANTHER" id="PTHR44542:SF12">
    <property type="entry name" value="THIOSULFATE SULFURTRANSFERASE 18"/>
    <property type="match status" value="1"/>
</dbReference>